<dbReference type="Gene3D" id="3.90.1750.10">
    <property type="entry name" value="Hect, E3 ligase catalytic domains"/>
    <property type="match status" value="1"/>
</dbReference>
<evidence type="ECO:0000256" key="2">
    <source>
        <dbReference type="RuleBase" id="RU369009"/>
    </source>
</evidence>
<reference evidence="5" key="1">
    <citation type="journal article" date="2017" name="Nat. Commun.">
        <title>The North American bullfrog draft genome provides insight into hormonal regulation of long noncoding RNA.</title>
        <authorList>
            <person name="Hammond S.A."/>
            <person name="Warren R.L."/>
            <person name="Vandervalk B.P."/>
            <person name="Kucuk E."/>
            <person name="Khan H."/>
            <person name="Gibb E.A."/>
            <person name="Pandoh P."/>
            <person name="Kirk H."/>
            <person name="Zhao Y."/>
            <person name="Jones M."/>
            <person name="Mungall A.J."/>
            <person name="Coope R."/>
            <person name="Pleasance S."/>
            <person name="Moore R.A."/>
            <person name="Holt R.A."/>
            <person name="Round J.M."/>
            <person name="Ohora S."/>
            <person name="Walle B.V."/>
            <person name="Veldhoen N."/>
            <person name="Helbing C.C."/>
            <person name="Birol I."/>
        </authorList>
    </citation>
    <scope>NUCLEOTIDE SEQUENCE [LARGE SCALE GENOMIC DNA]</scope>
</reference>
<dbReference type="PANTHER" id="PTHR45670">
    <property type="entry name" value="E3 UBIQUITIN-PROTEIN LIGASE TRIP12"/>
    <property type="match status" value="1"/>
</dbReference>
<sequence>MLFYVTAFDRDRAMQRLLDTNPEINQSDSQDSRVAPRLDRKKRTVNRDELLKQAESVMQDLGSSRAMLEIQYENEVGTGLGPTLEFYALVSQELQRADLGLWRGEEVTLPNPKGKPVMYCLC</sequence>
<dbReference type="UniPathway" id="UPA00143"/>
<evidence type="ECO:0000313" key="5">
    <source>
        <dbReference type="Proteomes" id="UP000228934"/>
    </source>
</evidence>
<dbReference type="GO" id="GO:0043161">
    <property type="term" value="P:proteasome-mediated ubiquitin-dependent protein catabolic process"/>
    <property type="evidence" value="ECO:0007669"/>
    <property type="project" value="TreeGrafter"/>
</dbReference>
<dbReference type="GO" id="GO:0006974">
    <property type="term" value="P:DNA damage response"/>
    <property type="evidence" value="ECO:0007669"/>
    <property type="project" value="TreeGrafter"/>
</dbReference>
<comment type="similarity">
    <text evidence="2">Belongs to the UPL family. K-HECT subfamily.</text>
</comment>
<dbReference type="InterPro" id="IPR045322">
    <property type="entry name" value="HECTD1/TRIP12-like"/>
</dbReference>
<dbReference type="GO" id="GO:0016607">
    <property type="term" value="C:nuclear speck"/>
    <property type="evidence" value="ECO:0007669"/>
    <property type="project" value="TreeGrafter"/>
</dbReference>
<dbReference type="SUPFAM" id="SSF56204">
    <property type="entry name" value="Hect, E3 ligase catalytic domain"/>
    <property type="match status" value="1"/>
</dbReference>
<dbReference type="PANTHER" id="PTHR45670:SF13">
    <property type="entry name" value="E3 UBIQUITIN-PROTEIN LIGASE TRIP12"/>
    <property type="match status" value="1"/>
</dbReference>
<dbReference type="EMBL" id="KV936951">
    <property type="protein sequence ID" value="PIO29672.1"/>
    <property type="molecule type" value="Genomic_DNA"/>
</dbReference>
<comment type="function">
    <text evidence="2">E3 ubiquitin-protein ligase which accepts ubiquitin from an E2 ubiquitin-conjugating enzyme in the form of a thioester and then directly transfers the ubiquitin to targeted substrates.</text>
</comment>
<dbReference type="InterPro" id="IPR035983">
    <property type="entry name" value="Hect_E3_ubiquitin_ligase"/>
</dbReference>
<comment type="pathway">
    <text evidence="2">Protein modification; protein ubiquitination.</text>
</comment>
<evidence type="ECO:0000256" key="3">
    <source>
        <dbReference type="SAM" id="MobiDB-lite"/>
    </source>
</evidence>
<keyword evidence="5" id="KW-1185">Reference proteome</keyword>
<feature type="region of interest" description="Disordered" evidence="3">
    <location>
        <begin position="21"/>
        <end position="40"/>
    </location>
</feature>
<dbReference type="Proteomes" id="UP000228934">
    <property type="component" value="Unassembled WGS sequence"/>
</dbReference>
<evidence type="ECO:0000313" key="4">
    <source>
        <dbReference type="EMBL" id="PIO29672.1"/>
    </source>
</evidence>
<dbReference type="AlphaFoldDB" id="A0A2G9RP41"/>
<dbReference type="OrthoDB" id="271273at2759"/>
<dbReference type="EC" id="2.3.2.26" evidence="2"/>
<accession>A0A2G9RP41</accession>
<proteinExistence type="inferred from homology"/>
<name>A0A2G9RP41_AQUCT</name>
<keyword evidence="2" id="KW-0833">Ubl conjugation pathway</keyword>
<dbReference type="GO" id="GO:0000209">
    <property type="term" value="P:protein polyubiquitination"/>
    <property type="evidence" value="ECO:0007669"/>
    <property type="project" value="TreeGrafter"/>
</dbReference>
<dbReference type="GO" id="GO:0061630">
    <property type="term" value="F:ubiquitin protein ligase activity"/>
    <property type="evidence" value="ECO:0007669"/>
    <property type="project" value="UniProtKB-UniRule"/>
</dbReference>
<organism evidence="4 5">
    <name type="scientific">Aquarana catesbeiana</name>
    <name type="common">American bullfrog</name>
    <name type="synonym">Rana catesbeiana</name>
    <dbReference type="NCBI Taxonomy" id="8400"/>
    <lineage>
        <taxon>Eukaryota</taxon>
        <taxon>Metazoa</taxon>
        <taxon>Chordata</taxon>
        <taxon>Craniata</taxon>
        <taxon>Vertebrata</taxon>
        <taxon>Euteleostomi</taxon>
        <taxon>Amphibia</taxon>
        <taxon>Batrachia</taxon>
        <taxon>Anura</taxon>
        <taxon>Neobatrachia</taxon>
        <taxon>Ranoidea</taxon>
        <taxon>Ranidae</taxon>
        <taxon>Aquarana</taxon>
    </lineage>
</organism>
<protein>
    <recommendedName>
        <fullName evidence="2">E3 ubiquitin-protein ligase</fullName>
        <ecNumber evidence="2">2.3.2.26</ecNumber>
    </recommendedName>
</protein>
<gene>
    <name evidence="4" type="ORF">AB205_0123590</name>
</gene>
<keyword evidence="1 2" id="KW-0808">Transferase</keyword>
<comment type="catalytic activity">
    <reaction evidence="2">
        <text>S-ubiquitinyl-[E2 ubiquitin-conjugating enzyme]-L-cysteine + [acceptor protein]-L-lysine = [E2 ubiquitin-conjugating enzyme]-L-cysteine + N(6)-ubiquitinyl-[acceptor protein]-L-lysine.</text>
        <dbReference type="EC" id="2.3.2.26"/>
    </reaction>
</comment>
<evidence type="ECO:0000256" key="1">
    <source>
        <dbReference type="ARBA" id="ARBA00022679"/>
    </source>
</evidence>